<dbReference type="AlphaFoldDB" id="A0A1E7DQK6"/>
<keyword evidence="1" id="KW-0812">Transmembrane</keyword>
<reference evidence="2 3" key="1">
    <citation type="submission" date="2016-06" db="EMBL/GenBank/DDBJ databases">
        <title>Domibacillus iocasae genome sequencing.</title>
        <authorList>
            <person name="Verma A."/>
            <person name="Pal Y."/>
            <person name="Ojha A.K."/>
            <person name="Krishnamurthi S."/>
        </authorList>
    </citation>
    <scope>NUCLEOTIDE SEQUENCE [LARGE SCALE GENOMIC DNA]</scope>
    <source>
        <strain evidence="2 3">DSM 29979</strain>
    </source>
</reference>
<feature type="transmembrane region" description="Helical" evidence="1">
    <location>
        <begin position="12"/>
        <end position="31"/>
    </location>
</feature>
<evidence type="ECO:0000256" key="1">
    <source>
        <dbReference type="SAM" id="Phobius"/>
    </source>
</evidence>
<accession>A0A1E7DQK6</accession>
<protein>
    <submittedName>
        <fullName evidence="2">Uncharacterized protein</fullName>
    </submittedName>
</protein>
<dbReference type="STRING" id="1714016.BA724_05070"/>
<name>A0A1E7DQK6_9BACI</name>
<sequence>MKQDTKALFAKFYIATIVTLLVLIPTSASATAPSSYVNKISDGLFAEILKVAPKIALVVIGFSFLMYIVAGDEHKKSKHKSTAYIAIVAYLILLVLQPLLGWLDGLI</sequence>
<keyword evidence="1" id="KW-1133">Transmembrane helix</keyword>
<proteinExistence type="predicted"/>
<evidence type="ECO:0000313" key="3">
    <source>
        <dbReference type="Proteomes" id="UP000095658"/>
    </source>
</evidence>
<dbReference type="OrthoDB" id="9847093at2"/>
<keyword evidence="3" id="KW-1185">Reference proteome</keyword>
<organism evidence="2 3">
    <name type="scientific">Domibacillus iocasae</name>
    <dbReference type="NCBI Taxonomy" id="1714016"/>
    <lineage>
        <taxon>Bacteria</taxon>
        <taxon>Bacillati</taxon>
        <taxon>Bacillota</taxon>
        <taxon>Bacilli</taxon>
        <taxon>Bacillales</taxon>
        <taxon>Bacillaceae</taxon>
        <taxon>Domibacillus</taxon>
    </lineage>
</organism>
<dbReference type="RefSeq" id="WP_069938257.1">
    <property type="nucleotide sequence ID" value="NZ_MAMP01000020.1"/>
</dbReference>
<feature type="transmembrane region" description="Helical" evidence="1">
    <location>
        <begin position="82"/>
        <end position="103"/>
    </location>
</feature>
<feature type="transmembrane region" description="Helical" evidence="1">
    <location>
        <begin position="51"/>
        <end position="70"/>
    </location>
</feature>
<dbReference type="EMBL" id="MAMP01000020">
    <property type="protein sequence ID" value="OES45376.1"/>
    <property type="molecule type" value="Genomic_DNA"/>
</dbReference>
<evidence type="ECO:0000313" key="2">
    <source>
        <dbReference type="EMBL" id="OES45376.1"/>
    </source>
</evidence>
<keyword evidence="1" id="KW-0472">Membrane</keyword>
<comment type="caution">
    <text evidence="2">The sequence shown here is derived from an EMBL/GenBank/DDBJ whole genome shotgun (WGS) entry which is preliminary data.</text>
</comment>
<dbReference type="Proteomes" id="UP000095658">
    <property type="component" value="Unassembled WGS sequence"/>
</dbReference>
<gene>
    <name evidence="2" type="ORF">BA724_05070</name>
</gene>